<feature type="compositionally biased region" description="Acidic residues" evidence="3">
    <location>
        <begin position="80"/>
        <end position="91"/>
    </location>
</feature>
<evidence type="ECO:0000313" key="6">
    <source>
        <dbReference type="Proteomes" id="UP001187192"/>
    </source>
</evidence>
<reference evidence="5" key="1">
    <citation type="submission" date="2023-07" db="EMBL/GenBank/DDBJ databases">
        <title>draft genome sequence of fig (Ficus carica).</title>
        <authorList>
            <person name="Takahashi T."/>
            <person name="Nishimura K."/>
        </authorList>
    </citation>
    <scope>NUCLEOTIDE SEQUENCE</scope>
</reference>
<feature type="compositionally biased region" description="Basic and acidic residues" evidence="3">
    <location>
        <begin position="69"/>
        <end position="79"/>
    </location>
</feature>
<dbReference type="InterPro" id="IPR005735">
    <property type="entry name" value="Znf_LSD1"/>
</dbReference>
<name>A0AA88ACP7_FICCA</name>
<dbReference type="Proteomes" id="UP001187192">
    <property type="component" value="Unassembled WGS sequence"/>
</dbReference>
<evidence type="ECO:0000256" key="3">
    <source>
        <dbReference type="SAM" id="MobiDB-lite"/>
    </source>
</evidence>
<evidence type="ECO:0000259" key="4">
    <source>
        <dbReference type="Pfam" id="PF06943"/>
    </source>
</evidence>
<dbReference type="EMBL" id="BTGU01000035">
    <property type="protein sequence ID" value="GMN50807.1"/>
    <property type="molecule type" value="Genomic_DNA"/>
</dbReference>
<protein>
    <recommendedName>
        <fullName evidence="4">Zinc finger LSD1-type domain-containing protein</fullName>
    </recommendedName>
</protein>
<evidence type="ECO:0000313" key="5">
    <source>
        <dbReference type="EMBL" id="GMN50807.1"/>
    </source>
</evidence>
<feature type="compositionally biased region" description="Pro residues" evidence="3">
    <location>
        <begin position="130"/>
        <end position="151"/>
    </location>
</feature>
<dbReference type="InterPro" id="IPR040319">
    <property type="entry name" value="LSD1-like"/>
</dbReference>
<keyword evidence="2" id="KW-0539">Nucleus</keyword>
<comment type="subcellular location">
    <subcellularLocation>
        <location evidence="1">Nucleus</location>
    </subcellularLocation>
</comment>
<dbReference type="PANTHER" id="PTHR31747">
    <property type="entry name" value="PROTEIN LSD1"/>
    <property type="match status" value="1"/>
</dbReference>
<feature type="domain" description="Zinc finger LSD1-type" evidence="4">
    <location>
        <begin position="164"/>
        <end position="187"/>
    </location>
</feature>
<comment type="caution">
    <text evidence="5">The sequence shown here is derived from an EMBL/GenBank/DDBJ whole genome shotgun (WGS) entry which is preliminary data.</text>
</comment>
<sequence>MCSVIPLSDLACHPIVGPSTHPITRSRTWVLFTKMRVGLAIFAMAASQTCHGELVPCKQSPPLRKKAKRERERMESKEEVEMEAEEMEDEGPPPGYQTILPPPQPPPPPLSPPPRPQPSSSPQKEAPHPTVTPPPDVSTPTPTPTPTPIPTPKSTLSEIAQIVCGSCHRLLKYPPGAKQVQCSCCQTLNFVLEAHELGQVKCGSCTVLLMYPYGAPQVRCSSCQFVTEIGEHNQRPPWSAQQGLPLPVSNRVQHGC</sequence>
<dbReference type="Pfam" id="PF06943">
    <property type="entry name" value="zf-LSD1"/>
    <property type="match status" value="2"/>
</dbReference>
<dbReference type="NCBIfam" id="TIGR01053">
    <property type="entry name" value="LSD1"/>
    <property type="match status" value="2"/>
</dbReference>
<organism evidence="5 6">
    <name type="scientific">Ficus carica</name>
    <name type="common">Common fig</name>
    <dbReference type="NCBI Taxonomy" id="3494"/>
    <lineage>
        <taxon>Eukaryota</taxon>
        <taxon>Viridiplantae</taxon>
        <taxon>Streptophyta</taxon>
        <taxon>Embryophyta</taxon>
        <taxon>Tracheophyta</taxon>
        <taxon>Spermatophyta</taxon>
        <taxon>Magnoliopsida</taxon>
        <taxon>eudicotyledons</taxon>
        <taxon>Gunneridae</taxon>
        <taxon>Pentapetalae</taxon>
        <taxon>rosids</taxon>
        <taxon>fabids</taxon>
        <taxon>Rosales</taxon>
        <taxon>Moraceae</taxon>
        <taxon>Ficeae</taxon>
        <taxon>Ficus</taxon>
    </lineage>
</organism>
<feature type="region of interest" description="Disordered" evidence="3">
    <location>
        <begin position="54"/>
        <end position="154"/>
    </location>
</feature>
<keyword evidence="6" id="KW-1185">Reference proteome</keyword>
<dbReference type="PANTHER" id="PTHR31747:SF17">
    <property type="entry name" value="PROTEIN LOL2"/>
    <property type="match status" value="1"/>
</dbReference>
<accession>A0AA88ACP7</accession>
<proteinExistence type="predicted"/>
<dbReference type="GO" id="GO:0005634">
    <property type="term" value="C:nucleus"/>
    <property type="evidence" value="ECO:0007669"/>
    <property type="project" value="UniProtKB-SubCell"/>
</dbReference>
<feature type="domain" description="Zinc finger LSD1-type" evidence="4">
    <location>
        <begin position="202"/>
        <end position="226"/>
    </location>
</feature>
<evidence type="ECO:0000256" key="2">
    <source>
        <dbReference type="ARBA" id="ARBA00023242"/>
    </source>
</evidence>
<gene>
    <name evidence="5" type="ORF">TIFTF001_019964</name>
</gene>
<feature type="compositionally biased region" description="Pro residues" evidence="3">
    <location>
        <begin position="92"/>
        <end position="119"/>
    </location>
</feature>
<dbReference type="AlphaFoldDB" id="A0AA88ACP7"/>
<evidence type="ECO:0000256" key="1">
    <source>
        <dbReference type="ARBA" id="ARBA00004123"/>
    </source>
</evidence>